<dbReference type="InterPro" id="IPR027417">
    <property type="entry name" value="P-loop_NTPase"/>
</dbReference>
<dbReference type="SUPFAM" id="SSF52540">
    <property type="entry name" value="P-loop containing nucleoside triphosphate hydrolases"/>
    <property type="match status" value="1"/>
</dbReference>
<feature type="transmembrane region" description="Helical" evidence="8">
    <location>
        <begin position="276"/>
        <end position="300"/>
    </location>
</feature>
<feature type="compositionally biased region" description="Pro residues" evidence="7">
    <location>
        <begin position="333"/>
        <end position="342"/>
    </location>
</feature>
<dbReference type="Pfam" id="PF00664">
    <property type="entry name" value="ABC_membrane"/>
    <property type="match status" value="1"/>
</dbReference>
<proteinExistence type="predicted"/>
<dbReference type="GO" id="GO:0016887">
    <property type="term" value="F:ATP hydrolysis activity"/>
    <property type="evidence" value="ECO:0007669"/>
    <property type="project" value="InterPro"/>
</dbReference>
<keyword evidence="5 8" id="KW-1133">Transmembrane helix</keyword>
<dbReference type="PROSITE" id="PS50929">
    <property type="entry name" value="ABC_TM1F"/>
    <property type="match status" value="1"/>
</dbReference>
<dbReference type="AlphaFoldDB" id="A0A919V992"/>
<dbReference type="PANTHER" id="PTHR24221">
    <property type="entry name" value="ATP-BINDING CASSETTE SUB-FAMILY B"/>
    <property type="match status" value="1"/>
</dbReference>
<dbReference type="Gene3D" id="1.20.1560.10">
    <property type="entry name" value="ABC transporter type 1, transmembrane domain"/>
    <property type="match status" value="1"/>
</dbReference>
<keyword evidence="3" id="KW-0547">Nucleotide-binding</keyword>
<dbReference type="PROSITE" id="PS50893">
    <property type="entry name" value="ABC_TRANSPORTER_2"/>
    <property type="match status" value="1"/>
</dbReference>
<dbReference type="SMART" id="SM00382">
    <property type="entry name" value="AAA"/>
    <property type="match status" value="1"/>
</dbReference>
<dbReference type="InterPro" id="IPR011527">
    <property type="entry name" value="ABC1_TM_dom"/>
</dbReference>
<dbReference type="GO" id="GO:0140359">
    <property type="term" value="F:ABC-type transporter activity"/>
    <property type="evidence" value="ECO:0007669"/>
    <property type="project" value="InterPro"/>
</dbReference>
<organism evidence="11 12">
    <name type="scientific">Sinosporangium siamense</name>
    <dbReference type="NCBI Taxonomy" id="1367973"/>
    <lineage>
        <taxon>Bacteria</taxon>
        <taxon>Bacillati</taxon>
        <taxon>Actinomycetota</taxon>
        <taxon>Actinomycetes</taxon>
        <taxon>Streptosporangiales</taxon>
        <taxon>Streptosporangiaceae</taxon>
        <taxon>Sinosporangium</taxon>
    </lineage>
</organism>
<dbReference type="SUPFAM" id="SSF90123">
    <property type="entry name" value="ABC transporter transmembrane region"/>
    <property type="match status" value="1"/>
</dbReference>
<dbReference type="InterPro" id="IPR003439">
    <property type="entry name" value="ABC_transporter-like_ATP-bd"/>
</dbReference>
<accession>A0A919V992</accession>
<feature type="transmembrane region" description="Helical" evidence="8">
    <location>
        <begin position="161"/>
        <end position="182"/>
    </location>
</feature>
<keyword evidence="6 8" id="KW-0472">Membrane</keyword>
<evidence type="ECO:0000256" key="5">
    <source>
        <dbReference type="ARBA" id="ARBA00022989"/>
    </source>
</evidence>
<dbReference type="GO" id="GO:0005524">
    <property type="term" value="F:ATP binding"/>
    <property type="evidence" value="ECO:0007669"/>
    <property type="project" value="UniProtKB-KW"/>
</dbReference>
<evidence type="ECO:0000259" key="10">
    <source>
        <dbReference type="PROSITE" id="PS50929"/>
    </source>
</evidence>
<gene>
    <name evidence="11" type="ORF">Ssi02_71910</name>
</gene>
<feature type="domain" description="ABC transporter" evidence="9">
    <location>
        <begin position="352"/>
        <end position="582"/>
    </location>
</feature>
<comment type="subcellular location">
    <subcellularLocation>
        <location evidence="1">Cell membrane</location>
        <topology evidence="1">Multi-pass membrane protein</topology>
    </subcellularLocation>
</comment>
<feature type="transmembrane region" description="Helical" evidence="8">
    <location>
        <begin position="55"/>
        <end position="82"/>
    </location>
</feature>
<feature type="region of interest" description="Disordered" evidence="7">
    <location>
        <begin position="324"/>
        <end position="347"/>
    </location>
</feature>
<dbReference type="Gene3D" id="3.40.50.300">
    <property type="entry name" value="P-loop containing nucleotide triphosphate hydrolases"/>
    <property type="match status" value="1"/>
</dbReference>
<dbReference type="InterPro" id="IPR039421">
    <property type="entry name" value="Type_1_exporter"/>
</dbReference>
<feature type="domain" description="ABC transmembrane type-1" evidence="10">
    <location>
        <begin position="17"/>
        <end position="288"/>
    </location>
</feature>
<evidence type="ECO:0000256" key="7">
    <source>
        <dbReference type="SAM" id="MobiDB-lite"/>
    </source>
</evidence>
<comment type="caution">
    <text evidence="11">The sequence shown here is derived from an EMBL/GenBank/DDBJ whole genome shotgun (WGS) entry which is preliminary data.</text>
</comment>
<dbReference type="Proteomes" id="UP000606172">
    <property type="component" value="Unassembled WGS sequence"/>
</dbReference>
<dbReference type="InterPro" id="IPR036640">
    <property type="entry name" value="ABC1_TM_sf"/>
</dbReference>
<name>A0A919V992_9ACTN</name>
<evidence type="ECO:0000256" key="2">
    <source>
        <dbReference type="ARBA" id="ARBA00022692"/>
    </source>
</evidence>
<dbReference type="InterPro" id="IPR003593">
    <property type="entry name" value="AAA+_ATPase"/>
</dbReference>
<reference evidence="11" key="1">
    <citation type="submission" date="2021-01" db="EMBL/GenBank/DDBJ databases">
        <title>Whole genome shotgun sequence of Sinosporangium siamense NBRC 109515.</title>
        <authorList>
            <person name="Komaki H."/>
            <person name="Tamura T."/>
        </authorList>
    </citation>
    <scope>NUCLEOTIDE SEQUENCE</scope>
    <source>
        <strain evidence="11">NBRC 109515</strain>
    </source>
</reference>
<dbReference type="EMBL" id="BOOW01000053">
    <property type="protein sequence ID" value="GII96960.1"/>
    <property type="molecule type" value="Genomic_DNA"/>
</dbReference>
<evidence type="ECO:0000256" key="3">
    <source>
        <dbReference type="ARBA" id="ARBA00022741"/>
    </source>
</evidence>
<dbReference type="CDD" id="cd07346">
    <property type="entry name" value="ABC_6TM_exporters"/>
    <property type="match status" value="1"/>
</dbReference>
<sequence>MLLVAARLARFDLRRYLIGAFLWLPVSVIPLAGGLLLKEIFDLIGGDAPAALEHILVLCAVYAGVELLRGVVIVVAWSYGVYWWNAAATLLRANVLRSILTAPGPAAARLPHSSGEAVARMRDDVSDVVELTDESVPLAGMSLFGVAAVVVMASIDPVLTLALIVPMILIALVSRLMGTTIARLHGDARARGAAVASFVGELFSGVLAVKTAGAETAALHRLRHLNRRRRDADVKDRVAIGLLHGLTVAGIEVGVGLVLLLTASSMRRGDFTVGDFALFTAYVGWMTGLPRVVGAILYRIPQSAVGVGRLTRLMAAHEDADHLSRGKEVHLTGPPPPVPASPPRHHDPLEVVEARGVTVRLGVNGGGLHSVDLRVTRGSFTVVTGAVGSGKTTLVRALLGLVPLDAGTISWNGVSLDDPGSHLVPGRAAYAGQVPRLLSASLRENLLLGHADDHLSRALKLAAFEDDLAGMADGLGTVVGPRGIRLSGGQLQRATAARALVRDPDLLVVDDLSSALDVETENLLWERLAGDGPETVLVVSHRRAALERADQVVVLDRGRVAGSGPLKELLRTCPEMRRLWDGVGNSGQTPLILRSRVDPPLTS</sequence>
<keyword evidence="12" id="KW-1185">Reference proteome</keyword>
<evidence type="ECO:0000259" key="9">
    <source>
        <dbReference type="PROSITE" id="PS50893"/>
    </source>
</evidence>
<evidence type="ECO:0000256" key="6">
    <source>
        <dbReference type="ARBA" id="ARBA00023136"/>
    </source>
</evidence>
<protein>
    <submittedName>
        <fullName evidence="11">HlyB/MsbA family ABC transporter</fullName>
    </submittedName>
</protein>
<dbReference type="PANTHER" id="PTHR24221:SF423">
    <property type="entry name" value="ABC TRANSPORTER"/>
    <property type="match status" value="1"/>
</dbReference>
<evidence type="ECO:0000256" key="4">
    <source>
        <dbReference type="ARBA" id="ARBA00022840"/>
    </source>
</evidence>
<evidence type="ECO:0000313" key="11">
    <source>
        <dbReference type="EMBL" id="GII96960.1"/>
    </source>
</evidence>
<evidence type="ECO:0000256" key="1">
    <source>
        <dbReference type="ARBA" id="ARBA00004651"/>
    </source>
</evidence>
<evidence type="ECO:0000256" key="8">
    <source>
        <dbReference type="SAM" id="Phobius"/>
    </source>
</evidence>
<dbReference type="Pfam" id="PF00005">
    <property type="entry name" value="ABC_tran"/>
    <property type="match status" value="1"/>
</dbReference>
<evidence type="ECO:0000313" key="12">
    <source>
        <dbReference type="Proteomes" id="UP000606172"/>
    </source>
</evidence>
<dbReference type="GO" id="GO:0005886">
    <property type="term" value="C:plasma membrane"/>
    <property type="evidence" value="ECO:0007669"/>
    <property type="project" value="UniProtKB-SubCell"/>
</dbReference>
<keyword evidence="4" id="KW-0067">ATP-binding</keyword>
<feature type="transmembrane region" description="Helical" evidence="8">
    <location>
        <begin position="16"/>
        <end position="35"/>
    </location>
</feature>
<feature type="transmembrane region" description="Helical" evidence="8">
    <location>
        <begin position="238"/>
        <end position="264"/>
    </location>
</feature>
<keyword evidence="2 8" id="KW-0812">Transmembrane</keyword>